<keyword evidence="1" id="KW-1133">Transmembrane helix</keyword>
<feature type="transmembrane region" description="Helical" evidence="1">
    <location>
        <begin position="47"/>
        <end position="67"/>
    </location>
</feature>
<evidence type="ECO:0000256" key="1">
    <source>
        <dbReference type="SAM" id="Phobius"/>
    </source>
</evidence>
<keyword evidence="3" id="KW-1185">Reference proteome</keyword>
<protein>
    <recommendedName>
        <fullName evidence="4">Conjugal transfer protein</fullName>
    </recommendedName>
</protein>
<comment type="caution">
    <text evidence="2">The sequence shown here is derived from an EMBL/GenBank/DDBJ whole genome shotgun (WGS) entry which is preliminary data.</text>
</comment>
<gene>
    <name evidence="2" type="ORF">PN497_09060</name>
</gene>
<organism evidence="2 3">
    <name type="scientific">Sphaerospermopsis kisseleviana CS-549</name>
    <dbReference type="NCBI Taxonomy" id="3021783"/>
    <lineage>
        <taxon>Bacteria</taxon>
        <taxon>Bacillati</taxon>
        <taxon>Cyanobacteriota</taxon>
        <taxon>Cyanophyceae</taxon>
        <taxon>Nostocales</taxon>
        <taxon>Aphanizomenonaceae</taxon>
        <taxon>Sphaerospermopsis</taxon>
        <taxon>Sphaerospermopsis kisseleviana</taxon>
    </lineage>
</organism>
<evidence type="ECO:0000313" key="3">
    <source>
        <dbReference type="Proteomes" id="UP001211711"/>
    </source>
</evidence>
<evidence type="ECO:0000313" key="2">
    <source>
        <dbReference type="EMBL" id="MDB9441507.1"/>
    </source>
</evidence>
<reference evidence="2 3" key="1">
    <citation type="submission" date="2023-01" db="EMBL/GenBank/DDBJ databases">
        <title>Genomes from the Australian National Cyanobacteria Reference Collection.</title>
        <authorList>
            <person name="Willis A."/>
            <person name="Lee E.M.F."/>
        </authorList>
    </citation>
    <scope>NUCLEOTIDE SEQUENCE [LARGE SCALE GENOMIC DNA]</scope>
    <source>
        <strain evidence="2 3">CS-549</strain>
    </source>
</reference>
<accession>A0ABT4ZQ35</accession>
<proteinExistence type="predicted"/>
<keyword evidence="1" id="KW-0812">Transmembrane</keyword>
<name>A0ABT4ZQ35_9CYAN</name>
<dbReference type="EMBL" id="JAQMTI010000108">
    <property type="protein sequence ID" value="MDB9441507.1"/>
    <property type="molecule type" value="Genomic_DNA"/>
</dbReference>
<keyword evidence="1" id="KW-0472">Membrane</keyword>
<dbReference type="Proteomes" id="UP001211711">
    <property type="component" value="Unassembled WGS sequence"/>
</dbReference>
<sequence length="117" mass="13642">MMKRKEFRTVNRVLGEQPRIGPFPADQFFPWTAIALITYLICKLTFQTSLLVTGLVTAWGCATWWTLTSNKTWLSKFLTVPRVTRGYKRFYSLIHEPKIITSTQKKISKSRRISTLK</sequence>
<evidence type="ECO:0008006" key="4">
    <source>
        <dbReference type="Google" id="ProtNLM"/>
    </source>
</evidence>